<evidence type="ECO:0000256" key="1">
    <source>
        <dbReference type="SAM" id="MobiDB-lite"/>
    </source>
</evidence>
<dbReference type="AlphaFoldDB" id="A0A1X6NU49"/>
<name>A0A1X6NU49_PORUM</name>
<dbReference type="Proteomes" id="UP000218209">
    <property type="component" value="Unassembled WGS sequence"/>
</dbReference>
<evidence type="ECO:0000313" key="3">
    <source>
        <dbReference type="Proteomes" id="UP000218209"/>
    </source>
</evidence>
<accession>A0A1X6NU49</accession>
<protein>
    <submittedName>
        <fullName evidence="2">Uncharacterized protein</fullName>
    </submittedName>
</protein>
<organism evidence="2 3">
    <name type="scientific">Porphyra umbilicalis</name>
    <name type="common">Purple laver</name>
    <name type="synonym">Red alga</name>
    <dbReference type="NCBI Taxonomy" id="2786"/>
    <lineage>
        <taxon>Eukaryota</taxon>
        <taxon>Rhodophyta</taxon>
        <taxon>Bangiophyceae</taxon>
        <taxon>Bangiales</taxon>
        <taxon>Bangiaceae</taxon>
        <taxon>Porphyra</taxon>
    </lineage>
</organism>
<sequence>MAIFGMRIVTRVGVVAVVTAAASAAVWGAPARVDDARSPASADGARVPLASIDVALGRVSDLTRVVALRAPNKGQEQTAAAKIWAVSKKASAKNKSTPKNKRAPTQRAVKPPTNKGVKPLSKAAAKRLEAVPNCQPLRPFLVEYYNLAWGLAMLGPTAAPAMRIFIDARRYAAMYVRANPKSAKRVCGLKQLTVKLSDRSVALVLAHQKRGGPLPKGGKFRGMTKAEKVAMNKVLAVPLNKAVPAKLLPKTVPQ</sequence>
<feature type="compositionally biased region" description="Basic residues" evidence="1">
    <location>
        <begin position="90"/>
        <end position="104"/>
    </location>
</feature>
<feature type="region of interest" description="Disordered" evidence="1">
    <location>
        <begin position="89"/>
        <end position="118"/>
    </location>
</feature>
<gene>
    <name evidence="2" type="ORF">BU14_0464s0002</name>
</gene>
<proteinExistence type="predicted"/>
<reference evidence="2 3" key="1">
    <citation type="submission" date="2017-03" db="EMBL/GenBank/DDBJ databases">
        <title>WGS assembly of Porphyra umbilicalis.</title>
        <authorList>
            <person name="Brawley S.H."/>
            <person name="Blouin N.A."/>
            <person name="Ficko-Blean E."/>
            <person name="Wheeler G.L."/>
            <person name="Lohr M."/>
            <person name="Goodson H.V."/>
            <person name="Jenkins J.W."/>
            <person name="Blaby-Haas C.E."/>
            <person name="Helliwell K.E."/>
            <person name="Chan C."/>
            <person name="Marriage T."/>
            <person name="Bhattacharya D."/>
            <person name="Klein A.S."/>
            <person name="Badis Y."/>
            <person name="Brodie J."/>
            <person name="Cao Y."/>
            <person name="Collen J."/>
            <person name="Dittami S.M."/>
            <person name="Gachon C.M."/>
            <person name="Green B.R."/>
            <person name="Karpowicz S."/>
            <person name="Kim J.W."/>
            <person name="Kudahl U."/>
            <person name="Lin S."/>
            <person name="Michel G."/>
            <person name="Mittag M."/>
            <person name="Olson B.J."/>
            <person name="Pangilinan J."/>
            <person name="Peng Y."/>
            <person name="Qiu H."/>
            <person name="Shu S."/>
            <person name="Singer J.T."/>
            <person name="Smith A.G."/>
            <person name="Sprecher B.N."/>
            <person name="Wagner V."/>
            <person name="Wang W."/>
            <person name="Wang Z.-Y."/>
            <person name="Yan J."/>
            <person name="Yarish C."/>
            <person name="Zoeuner-Riek S."/>
            <person name="Zhuang Y."/>
            <person name="Zou Y."/>
            <person name="Lindquist E.A."/>
            <person name="Grimwood J."/>
            <person name="Barry K."/>
            <person name="Rokhsar D.S."/>
            <person name="Schmutz J."/>
            <person name="Stiller J.W."/>
            <person name="Grossman A.R."/>
            <person name="Prochnik S.E."/>
        </authorList>
    </citation>
    <scope>NUCLEOTIDE SEQUENCE [LARGE SCALE GENOMIC DNA]</scope>
    <source>
        <strain evidence="2">4086291</strain>
    </source>
</reference>
<dbReference type="EMBL" id="KV919081">
    <property type="protein sequence ID" value="OSX72128.1"/>
    <property type="molecule type" value="Genomic_DNA"/>
</dbReference>
<keyword evidence="3" id="KW-1185">Reference proteome</keyword>
<evidence type="ECO:0000313" key="2">
    <source>
        <dbReference type="EMBL" id="OSX72128.1"/>
    </source>
</evidence>